<evidence type="ECO:0000313" key="1">
    <source>
        <dbReference type="EMBL" id="MBY8823085.1"/>
    </source>
</evidence>
<reference evidence="1 2" key="1">
    <citation type="submission" date="2021-08" db="EMBL/GenBank/DDBJ databases">
        <authorList>
            <person name="Tuo L."/>
        </authorList>
    </citation>
    <scope>NUCLEOTIDE SEQUENCE [LARGE SCALE GENOMIC DNA]</scope>
    <source>
        <strain evidence="1 2">JCM 31229</strain>
    </source>
</reference>
<name>A0ABS7PP37_9SPHN</name>
<proteinExistence type="predicted"/>
<evidence type="ECO:0000313" key="2">
    <source>
        <dbReference type="Proteomes" id="UP000706039"/>
    </source>
</evidence>
<gene>
    <name evidence="1" type="ORF">K7G82_12335</name>
</gene>
<organism evidence="1 2">
    <name type="scientific">Sphingomonas colocasiae</name>
    <dbReference type="NCBI Taxonomy" id="1848973"/>
    <lineage>
        <taxon>Bacteria</taxon>
        <taxon>Pseudomonadati</taxon>
        <taxon>Pseudomonadota</taxon>
        <taxon>Alphaproteobacteria</taxon>
        <taxon>Sphingomonadales</taxon>
        <taxon>Sphingomonadaceae</taxon>
        <taxon>Sphingomonas</taxon>
    </lineage>
</organism>
<accession>A0ABS7PP37</accession>
<dbReference type="EMBL" id="JAINVV010000004">
    <property type="protein sequence ID" value="MBY8823085.1"/>
    <property type="molecule type" value="Genomic_DNA"/>
</dbReference>
<dbReference type="Proteomes" id="UP000706039">
    <property type="component" value="Unassembled WGS sequence"/>
</dbReference>
<comment type="caution">
    <text evidence="1">The sequence shown here is derived from an EMBL/GenBank/DDBJ whole genome shotgun (WGS) entry which is preliminary data.</text>
</comment>
<sequence>MQENGMIDIFIALAAAAATHNVQVEHRGAPIQAVYSAQPDIRMRTIGAATPNRMDGQRCRWTATVKVERRLEQGGALTRTFSGDQQLSGSAPGACAQQAKGIEREVAGRSDFVRAQLLAAAEQDRAQLLAELDAVRSMASN</sequence>
<protein>
    <submittedName>
        <fullName evidence="1">Uncharacterized protein</fullName>
    </submittedName>
</protein>
<keyword evidence="2" id="KW-1185">Reference proteome</keyword>